<evidence type="ECO:0000259" key="2">
    <source>
        <dbReference type="SMART" id="SM00860"/>
    </source>
</evidence>
<dbReference type="EMBL" id="SPOF01000032">
    <property type="protein sequence ID" value="TIB10271.1"/>
    <property type="molecule type" value="Genomic_DNA"/>
</dbReference>
<evidence type="ECO:0000313" key="3">
    <source>
        <dbReference type="EMBL" id="TIB10271.1"/>
    </source>
</evidence>
<dbReference type="InterPro" id="IPR018958">
    <property type="entry name" value="Knr4/Smi1-like_dom"/>
</dbReference>
<name>A0A4T0H1F8_WALIC</name>
<proteinExistence type="predicted"/>
<protein>
    <recommendedName>
        <fullName evidence="2">Knr4/Smi1-like domain-containing protein</fullName>
    </recommendedName>
</protein>
<feature type="region of interest" description="Disordered" evidence="1">
    <location>
        <begin position="329"/>
        <end position="403"/>
    </location>
</feature>
<organism evidence="3 4">
    <name type="scientific">Wallemia ichthyophaga</name>
    <dbReference type="NCBI Taxonomy" id="245174"/>
    <lineage>
        <taxon>Eukaryota</taxon>
        <taxon>Fungi</taxon>
        <taxon>Dikarya</taxon>
        <taxon>Basidiomycota</taxon>
        <taxon>Wallemiomycotina</taxon>
        <taxon>Wallemiomycetes</taxon>
        <taxon>Wallemiales</taxon>
        <taxon>Wallemiaceae</taxon>
        <taxon>Wallemia</taxon>
    </lineage>
</organism>
<dbReference type="SMART" id="SM00860">
    <property type="entry name" value="SMI1_KNR4"/>
    <property type="match status" value="1"/>
</dbReference>
<dbReference type="Pfam" id="PF09346">
    <property type="entry name" value="SMI1_KNR4"/>
    <property type="match status" value="1"/>
</dbReference>
<dbReference type="InterPro" id="IPR037883">
    <property type="entry name" value="Knr4/Smi1-like_sf"/>
</dbReference>
<feature type="domain" description="Knr4/Smi1-like" evidence="2">
    <location>
        <begin position="104"/>
        <end position="264"/>
    </location>
</feature>
<dbReference type="GO" id="GO:0043332">
    <property type="term" value="C:mating projection tip"/>
    <property type="evidence" value="ECO:0007669"/>
    <property type="project" value="TreeGrafter"/>
</dbReference>
<reference evidence="3 4" key="1">
    <citation type="submission" date="2019-03" db="EMBL/GenBank/DDBJ databases">
        <title>Sequencing 23 genomes of Wallemia ichthyophaga.</title>
        <authorList>
            <person name="Gostincar C."/>
        </authorList>
    </citation>
    <scope>NUCLEOTIDE SEQUENCE [LARGE SCALE GENOMIC DNA]</scope>
    <source>
        <strain evidence="3 4">EXF-8621</strain>
    </source>
</reference>
<feature type="compositionally biased region" description="Polar residues" evidence="1">
    <location>
        <begin position="510"/>
        <end position="520"/>
    </location>
</feature>
<dbReference type="PANTHER" id="PTHR47432:SF1">
    <property type="entry name" value="CELL WALL ASSEMBLY REGULATOR SMI1"/>
    <property type="match status" value="1"/>
</dbReference>
<dbReference type="Proteomes" id="UP000306954">
    <property type="component" value="Unassembled WGS sequence"/>
</dbReference>
<accession>A0A4T0H1F8</accession>
<feature type="compositionally biased region" description="Low complexity" evidence="1">
    <location>
        <begin position="488"/>
        <end position="508"/>
    </location>
</feature>
<feature type="compositionally biased region" description="Basic and acidic residues" evidence="1">
    <location>
        <begin position="369"/>
        <end position="385"/>
    </location>
</feature>
<evidence type="ECO:0000256" key="1">
    <source>
        <dbReference type="SAM" id="MobiDB-lite"/>
    </source>
</evidence>
<sequence>MSLLQAISTFFNPQTTLSSIPNRNRGVAASGSPTTPSVIPLNPNLNKSDCGTPPPSSSTFIPNSPALHPFPPPSPYPPLKSTYQRIKKWSKSRCPEIYDTLNIPASILTLDALELNIGFQLPPAVRDYFLVHDGQDIDNDSDGLLFGLHLLPIDDVLEQYDFWRSVDEHDQVHNNHFLLSRMKSVPHGWVKCLYSNPAWLPLATDKMGNYIGVDLDPPTDQPGAVPGQVILFGRDIDTKVVVCHSDGSGGWGKFMSHFADLLETDQVTFKHDDSYLSSSIDSIDDYIGSANKIGMKIGGEYKGWDVIEALFDKSVKFWSEIGLGEEDAPALNVESPHGTLSPISIPQSSGKQRAQTEPIPSTSKATLTPERKSDRMRVSHSDNGKTHQRRSAVTLPPAAPIDLPTSDQIREVANEARNEANNGKSWILPSHVQQTVSKQKMHQDYTNGDITELRNFGRSSTPTLSLTSTSNATVDSLGLEHGNGGGENSNNNNNSNSNSSGIRNSLGLAHSNNSDESTNPMASTIRLVHSPERINKSTLNKNEDFQDVSLDISPIINATVIFRVVSYLGILTPNDFTTSSDHTEFTYVNFEYGALREDAKLRVERRLRVLLNADDGELEGSLEFRVSDVCLLHTQARRSNETLKLWRFAGKVLTDKGRFSDHSLPRFLLLGAGFDNLENLFLCDTFNFWKGNAKPRSFIFTLLFDG</sequence>
<gene>
    <name evidence="3" type="ORF">E3P90_02895</name>
</gene>
<dbReference type="PANTHER" id="PTHR47432">
    <property type="entry name" value="CELL WALL ASSEMBLY REGULATOR SMI1"/>
    <property type="match status" value="1"/>
</dbReference>
<dbReference type="InterPro" id="IPR051873">
    <property type="entry name" value="KNR4/SMI1_regulator"/>
</dbReference>
<comment type="caution">
    <text evidence="3">The sequence shown here is derived from an EMBL/GenBank/DDBJ whole genome shotgun (WGS) entry which is preliminary data.</text>
</comment>
<feature type="compositionally biased region" description="Low complexity" evidence="1">
    <location>
        <begin position="459"/>
        <end position="480"/>
    </location>
</feature>
<dbReference type="GO" id="GO:0070880">
    <property type="term" value="P:fungal-type cell wall beta-glucan biosynthetic process"/>
    <property type="evidence" value="ECO:0007669"/>
    <property type="project" value="TreeGrafter"/>
</dbReference>
<dbReference type="SUPFAM" id="SSF160631">
    <property type="entry name" value="SMI1/KNR4-like"/>
    <property type="match status" value="1"/>
</dbReference>
<feature type="region of interest" description="Disordered" evidence="1">
    <location>
        <begin position="452"/>
        <end position="520"/>
    </location>
</feature>
<dbReference type="AlphaFoldDB" id="A0A4T0H1F8"/>
<feature type="compositionally biased region" description="Polar residues" evidence="1">
    <location>
        <begin position="341"/>
        <end position="366"/>
    </location>
</feature>
<feature type="compositionally biased region" description="Polar residues" evidence="1">
    <location>
        <begin position="31"/>
        <end position="49"/>
    </location>
</feature>
<evidence type="ECO:0000313" key="4">
    <source>
        <dbReference type="Proteomes" id="UP000306954"/>
    </source>
</evidence>
<feature type="region of interest" description="Disordered" evidence="1">
    <location>
        <begin position="18"/>
        <end position="58"/>
    </location>
</feature>